<keyword evidence="3" id="KW-1185">Reference proteome</keyword>
<feature type="compositionally biased region" description="Basic residues" evidence="1">
    <location>
        <begin position="1"/>
        <end position="17"/>
    </location>
</feature>
<reference evidence="2" key="2">
    <citation type="submission" date="2020-11" db="EMBL/GenBank/DDBJ databases">
        <authorList>
            <person name="McCartney M.A."/>
            <person name="Auch B."/>
            <person name="Kono T."/>
            <person name="Mallez S."/>
            <person name="Becker A."/>
            <person name="Gohl D.M."/>
            <person name="Silverstein K.A.T."/>
            <person name="Koren S."/>
            <person name="Bechman K.B."/>
            <person name="Herman A."/>
            <person name="Abrahante J.E."/>
            <person name="Garbe J."/>
        </authorList>
    </citation>
    <scope>NUCLEOTIDE SEQUENCE</scope>
    <source>
        <strain evidence="2">Duluth1</strain>
        <tissue evidence="2">Whole animal</tissue>
    </source>
</reference>
<gene>
    <name evidence="2" type="ORF">DPMN_035124</name>
</gene>
<feature type="region of interest" description="Disordered" evidence="1">
    <location>
        <begin position="1"/>
        <end position="20"/>
    </location>
</feature>
<evidence type="ECO:0000313" key="2">
    <source>
        <dbReference type="EMBL" id="KAH3871909.1"/>
    </source>
</evidence>
<protein>
    <submittedName>
        <fullName evidence="2">Uncharacterized protein</fullName>
    </submittedName>
</protein>
<dbReference type="Proteomes" id="UP000828390">
    <property type="component" value="Unassembled WGS sequence"/>
</dbReference>
<accession>A0A9D4M8V5</accession>
<dbReference type="EMBL" id="JAIWYP010000002">
    <property type="protein sequence ID" value="KAH3871909.1"/>
    <property type="molecule type" value="Genomic_DNA"/>
</dbReference>
<reference evidence="2" key="1">
    <citation type="journal article" date="2019" name="bioRxiv">
        <title>The Genome of the Zebra Mussel, Dreissena polymorpha: A Resource for Invasive Species Research.</title>
        <authorList>
            <person name="McCartney M.A."/>
            <person name="Auch B."/>
            <person name="Kono T."/>
            <person name="Mallez S."/>
            <person name="Zhang Y."/>
            <person name="Obille A."/>
            <person name="Becker A."/>
            <person name="Abrahante J.E."/>
            <person name="Garbe J."/>
            <person name="Badalamenti J.P."/>
            <person name="Herman A."/>
            <person name="Mangelson H."/>
            <person name="Liachko I."/>
            <person name="Sullivan S."/>
            <person name="Sone E.D."/>
            <person name="Koren S."/>
            <person name="Silverstein K.A.T."/>
            <person name="Beckman K.B."/>
            <person name="Gohl D.M."/>
        </authorList>
    </citation>
    <scope>NUCLEOTIDE SEQUENCE</scope>
    <source>
        <strain evidence="2">Duluth1</strain>
        <tissue evidence="2">Whole animal</tissue>
    </source>
</reference>
<comment type="caution">
    <text evidence="2">The sequence shown here is derived from an EMBL/GenBank/DDBJ whole genome shotgun (WGS) entry which is preliminary data.</text>
</comment>
<evidence type="ECO:0000313" key="3">
    <source>
        <dbReference type="Proteomes" id="UP000828390"/>
    </source>
</evidence>
<dbReference type="AlphaFoldDB" id="A0A9D4M8V5"/>
<evidence type="ECO:0000256" key="1">
    <source>
        <dbReference type="SAM" id="MobiDB-lite"/>
    </source>
</evidence>
<name>A0A9D4M8V5_DREPO</name>
<organism evidence="2 3">
    <name type="scientific">Dreissena polymorpha</name>
    <name type="common">Zebra mussel</name>
    <name type="synonym">Mytilus polymorpha</name>
    <dbReference type="NCBI Taxonomy" id="45954"/>
    <lineage>
        <taxon>Eukaryota</taxon>
        <taxon>Metazoa</taxon>
        <taxon>Spiralia</taxon>
        <taxon>Lophotrochozoa</taxon>
        <taxon>Mollusca</taxon>
        <taxon>Bivalvia</taxon>
        <taxon>Autobranchia</taxon>
        <taxon>Heteroconchia</taxon>
        <taxon>Euheterodonta</taxon>
        <taxon>Imparidentia</taxon>
        <taxon>Neoheterodontei</taxon>
        <taxon>Myida</taxon>
        <taxon>Dreissenoidea</taxon>
        <taxon>Dreissenidae</taxon>
        <taxon>Dreissena</taxon>
    </lineage>
</organism>
<proteinExistence type="predicted"/>
<sequence>MSHFKRKFVIRRGKRTQPGKGAAKAQVEFFELRANGGIISTRCIQVGMSH</sequence>